<dbReference type="GO" id="GO:0016740">
    <property type="term" value="F:transferase activity"/>
    <property type="evidence" value="ECO:0007669"/>
    <property type="project" value="TreeGrafter"/>
</dbReference>
<dbReference type="InterPro" id="IPR052926">
    <property type="entry name" value="Metallo-beta-lactamase_dom"/>
</dbReference>
<accession>A0A2G3DU74</accession>
<dbReference type="Gene3D" id="3.60.15.10">
    <property type="entry name" value="Ribonuclease Z/Hydroxyacylglutathione hydrolase-like"/>
    <property type="match status" value="1"/>
</dbReference>
<dbReference type="CDD" id="cd07713">
    <property type="entry name" value="DHPS-like_MBL-fold"/>
    <property type="match status" value="1"/>
</dbReference>
<dbReference type="InterPro" id="IPR041712">
    <property type="entry name" value="DHPS-like_MBL-fold"/>
</dbReference>
<dbReference type="InterPro" id="IPR001279">
    <property type="entry name" value="Metallo-B-lactamas"/>
</dbReference>
<evidence type="ECO:0000259" key="1">
    <source>
        <dbReference type="Pfam" id="PF00753"/>
    </source>
</evidence>
<proteinExistence type="predicted"/>
<reference evidence="2 3" key="2">
    <citation type="submission" date="2017-10" db="EMBL/GenBank/DDBJ databases">
        <authorList>
            <person name="Banno H."/>
            <person name="Chua N.-H."/>
        </authorList>
    </citation>
    <scope>NUCLEOTIDE SEQUENCE [LARGE SCALE GENOMIC DNA]</scope>
    <source>
        <strain evidence="2 3">JK626</strain>
    </source>
</reference>
<dbReference type="GO" id="GO:0016787">
    <property type="term" value="F:hydrolase activity"/>
    <property type="evidence" value="ECO:0007669"/>
    <property type="project" value="UniProtKB-KW"/>
</dbReference>
<dbReference type="Pfam" id="PF00753">
    <property type="entry name" value="Lactamase_B"/>
    <property type="match status" value="1"/>
</dbReference>
<sequence length="272" mass="30706">MKTEITVIVDNIASENLCGEWGLSLLVKYNGKKILVDAGGSNLFLENMKGLGEDVAEVDYAVLSHAHYDHANGMPGFFDNNSKAKLFVRENTAANCYDKEFIFKKYIGIPKRMLEDYADRIEKVEGLYEITDGVYLVPHTTAGLSNIGKREKMYRRTGWKWSFDDFDHEQSLVVDTDKGLLIINSCSHGGVLNIINEVKTAFPEKKIYGYIGGFHLFNKTDEEILDVATAIKETSIEYICTGHCTRGRAFKILKEQLGDRIEQMKVGLQIEI</sequence>
<dbReference type="EMBL" id="PDYF01000017">
    <property type="protein sequence ID" value="PHU34578.1"/>
    <property type="molecule type" value="Genomic_DNA"/>
</dbReference>
<dbReference type="InterPro" id="IPR036866">
    <property type="entry name" value="RibonucZ/Hydroxyglut_hydro"/>
</dbReference>
<name>A0A2G3DU74_9FIRM</name>
<dbReference type="SUPFAM" id="SSF56281">
    <property type="entry name" value="Metallo-hydrolase/oxidoreductase"/>
    <property type="match status" value="1"/>
</dbReference>
<dbReference type="PANTHER" id="PTHR13754">
    <property type="entry name" value="METALLO-BETA-LACTAMASE SUPERFAMILY PROTEIN"/>
    <property type="match status" value="1"/>
</dbReference>
<protein>
    <submittedName>
        <fullName evidence="2">MBL fold hydrolase</fullName>
    </submittedName>
</protein>
<comment type="caution">
    <text evidence="2">The sequence shown here is derived from an EMBL/GenBank/DDBJ whole genome shotgun (WGS) entry which is preliminary data.</text>
</comment>
<keyword evidence="2" id="KW-0378">Hydrolase</keyword>
<evidence type="ECO:0000313" key="3">
    <source>
        <dbReference type="Proteomes" id="UP000225889"/>
    </source>
</evidence>
<dbReference type="AlphaFoldDB" id="A0A2G3DU74"/>
<dbReference type="RefSeq" id="WP_099392166.1">
    <property type="nucleotide sequence ID" value="NZ_PDYF01000017.1"/>
</dbReference>
<feature type="domain" description="Metallo-beta-lactamase" evidence="1">
    <location>
        <begin position="24"/>
        <end position="142"/>
    </location>
</feature>
<reference evidence="2 3" key="1">
    <citation type="submission" date="2017-10" db="EMBL/GenBank/DDBJ databases">
        <title>Resolving the taxonomy of Roseburia spp., Eubacterium rectale and Agathobacter spp. through phylogenomic analysis.</title>
        <authorList>
            <person name="Sheridan P.O."/>
            <person name="Walker A.W."/>
            <person name="Duncan S.H."/>
            <person name="Scott K.P."/>
            <person name="Toole P.W.O."/>
            <person name="Luis P."/>
            <person name="Flint H.J."/>
        </authorList>
    </citation>
    <scope>NUCLEOTIDE SEQUENCE [LARGE SCALE GENOMIC DNA]</scope>
    <source>
        <strain evidence="2 3">JK626</strain>
    </source>
</reference>
<gene>
    <name evidence="2" type="ORF">CSX01_09170</name>
</gene>
<dbReference type="Proteomes" id="UP000225889">
    <property type="component" value="Unassembled WGS sequence"/>
</dbReference>
<dbReference type="PANTHER" id="PTHR13754:SF13">
    <property type="entry name" value="METALLO-BETA-LACTAMASE SUPERFAMILY PROTEIN (AFU_ORTHOLOGUE AFUA_3G07630)"/>
    <property type="match status" value="1"/>
</dbReference>
<evidence type="ECO:0000313" key="2">
    <source>
        <dbReference type="EMBL" id="PHU34578.1"/>
    </source>
</evidence>
<organism evidence="2 3">
    <name type="scientific">Pseudobutyrivibrio ruminis</name>
    <dbReference type="NCBI Taxonomy" id="46206"/>
    <lineage>
        <taxon>Bacteria</taxon>
        <taxon>Bacillati</taxon>
        <taxon>Bacillota</taxon>
        <taxon>Clostridia</taxon>
        <taxon>Lachnospirales</taxon>
        <taxon>Lachnospiraceae</taxon>
        <taxon>Pseudobutyrivibrio</taxon>
    </lineage>
</organism>